<dbReference type="GO" id="GO:0006412">
    <property type="term" value="P:translation"/>
    <property type="evidence" value="ECO:0007669"/>
    <property type="project" value="InterPro"/>
</dbReference>
<dbReference type="SUPFAM" id="SSF50447">
    <property type="entry name" value="Translation proteins"/>
    <property type="match status" value="1"/>
</dbReference>
<feature type="region of interest" description="Disordered" evidence="4">
    <location>
        <begin position="1"/>
        <end position="37"/>
    </location>
</feature>
<dbReference type="GO" id="GO:1990904">
    <property type="term" value="C:ribonucleoprotein complex"/>
    <property type="evidence" value="ECO:0007669"/>
    <property type="project" value="UniProtKB-KW"/>
</dbReference>
<evidence type="ECO:0000313" key="6">
    <source>
        <dbReference type="Proteomes" id="UP000024837"/>
    </source>
</evidence>
<feature type="compositionally biased region" description="Basic and acidic residues" evidence="4">
    <location>
        <begin position="10"/>
        <end position="20"/>
    </location>
</feature>
<protein>
    <submittedName>
        <fullName evidence="5">60S ribosomal protein L33-A</fullName>
    </submittedName>
</protein>
<proteinExistence type="inferred from homology"/>
<dbReference type="InterPro" id="IPR009000">
    <property type="entry name" value="Transl_B-barrel_sf"/>
</dbReference>
<dbReference type="InterPro" id="IPR001780">
    <property type="entry name" value="Ribosomal_eL33"/>
</dbReference>
<reference evidence="5 6" key="1">
    <citation type="submission" date="2013-05" db="EMBL/GenBank/DDBJ databases">
        <title>Drechslerella stenobrocha genome reveals carnivorous origination and mechanical trapping mechanism of predatory fungi.</title>
        <authorList>
            <person name="Liu X."/>
            <person name="Zhang W."/>
            <person name="Liu K."/>
        </authorList>
    </citation>
    <scope>NUCLEOTIDE SEQUENCE [LARGE SCALE GENOMIC DNA]</scope>
    <source>
        <strain evidence="5 6">248</strain>
    </source>
</reference>
<dbReference type="Gene3D" id="2.40.10.190">
    <property type="entry name" value="translation elongation factor selb, chain A, domain 4"/>
    <property type="match status" value="1"/>
</dbReference>
<dbReference type="HOGENOM" id="CLU_100745_2_0_1"/>
<dbReference type="PROSITE" id="PS01105">
    <property type="entry name" value="RIBOSOMAL_L35AE"/>
    <property type="match status" value="1"/>
</dbReference>
<dbReference type="PANTHER" id="PTHR10902">
    <property type="entry name" value="60S RIBOSOMAL PROTEIN L35A"/>
    <property type="match status" value="1"/>
</dbReference>
<gene>
    <name evidence="5" type="ORF">DRE_05942</name>
</gene>
<dbReference type="HAMAP" id="MF_00573">
    <property type="entry name" value="Ribosomal_eL33"/>
    <property type="match status" value="1"/>
</dbReference>
<keyword evidence="3" id="KW-0687">Ribonucleoprotein</keyword>
<comment type="similarity">
    <text evidence="1">Belongs to the eukaryotic ribosomal protein eL33 family.</text>
</comment>
<name>W7I887_9PEZI</name>
<dbReference type="AlphaFoldDB" id="W7I887"/>
<dbReference type="FunFam" id="2.40.10.190:FF:000001">
    <property type="entry name" value="60S ribosomal protein L35a"/>
    <property type="match status" value="1"/>
</dbReference>
<dbReference type="InterPro" id="IPR038661">
    <property type="entry name" value="Ribosomal_eL33_sf"/>
</dbReference>
<dbReference type="GO" id="GO:0003735">
    <property type="term" value="F:structural constituent of ribosome"/>
    <property type="evidence" value="ECO:0007669"/>
    <property type="project" value="InterPro"/>
</dbReference>
<accession>W7I887</accession>
<dbReference type="InterPro" id="IPR018266">
    <property type="entry name" value="Ribosomal_eL33_CS"/>
</dbReference>
<evidence type="ECO:0000256" key="4">
    <source>
        <dbReference type="SAM" id="MobiDB-lite"/>
    </source>
</evidence>
<feature type="compositionally biased region" description="Basic residues" evidence="4">
    <location>
        <begin position="21"/>
        <end position="33"/>
    </location>
</feature>
<evidence type="ECO:0000256" key="1">
    <source>
        <dbReference type="ARBA" id="ARBA00009269"/>
    </source>
</evidence>
<evidence type="ECO:0000313" key="5">
    <source>
        <dbReference type="EMBL" id="EWC45215.1"/>
    </source>
</evidence>
<organism evidence="5 6">
    <name type="scientific">Drechslerella stenobrocha 248</name>
    <dbReference type="NCBI Taxonomy" id="1043628"/>
    <lineage>
        <taxon>Eukaryota</taxon>
        <taxon>Fungi</taxon>
        <taxon>Dikarya</taxon>
        <taxon>Ascomycota</taxon>
        <taxon>Pezizomycotina</taxon>
        <taxon>Orbiliomycetes</taxon>
        <taxon>Orbiliales</taxon>
        <taxon>Orbiliaceae</taxon>
        <taxon>Drechslerella</taxon>
    </lineage>
</organism>
<evidence type="ECO:0000256" key="2">
    <source>
        <dbReference type="ARBA" id="ARBA00022980"/>
    </source>
</evidence>
<sequence length="119" mass="13673">MTPSRKIRTHRELQAKTIDHHRGKHLSYQRGKRNTNPNTSLIKIEGVESTDDAQFYLGKRVAYVYRAKKPVRGTKIRVIWGKITRSHGNNGVVRSRFRNNLPPSSFGATVRIMLYPSSI</sequence>
<dbReference type="EMBL" id="KI966429">
    <property type="protein sequence ID" value="EWC45215.1"/>
    <property type="molecule type" value="Genomic_DNA"/>
</dbReference>
<evidence type="ECO:0000256" key="3">
    <source>
        <dbReference type="ARBA" id="ARBA00023274"/>
    </source>
</evidence>
<dbReference type="GO" id="GO:0005840">
    <property type="term" value="C:ribosome"/>
    <property type="evidence" value="ECO:0007669"/>
    <property type="project" value="UniProtKB-KW"/>
</dbReference>
<keyword evidence="2 5" id="KW-0689">Ribosomal protein</keyword>
<keyword evidence="6" id="KW-1185">Reference proteome</keyword>
<dbReference type="Proteomes" id="UP000024837">
    <property type="component" value="Unassembled WGS sequence"/>
</dbReference>
<dbReference type="OrthoDB" id="1166329at2759"/>
<dbReference type="Pfam" id="PF01247">
    <property type="entry name" value="Ribosomal_L35Ae"/>
    <property type="match status" value="1"/>
</dbReference>